<feature type="compositionally biased region" description="Low complexity" evidence="1">
    <location>
        <begin position="39"/>
        <end position="51"/>
    </location>
</feature>
<accession>A0A501X101</accession>
<gene>
    <name evidence="2" type="ORF">FJM51_02540</name>
</gene>
<dbReference type="Proteomes" id="UP000319255">
    <property type="component" value="Unassembled WGS sequence"/>
</dbReference>
<dbReference type="EMBL" id="VFRP01000002">
    <property type="protein sequence ID" value="TPE52926.1"/>
    <property type="molecule type" value="Genomic_DNA"/>
</dbReference>
<organism evidence="2 3">
    <name type="scientific">Amaricoccus solimangrovi</name>
    <dbReference type="NCBI Taxonomy" id="2589815"/>
    <lineage>
        <taxon>Bacteria</taxon>
        <taxon>Pseudomonadati</taxon>
        <taxon>Pseudomonadota</taxon>
        <taxon>Alphaproteobacteria</taxon>
        <taxon>Rhodobacterales</taxon>
        <taxon>Paracoccaceae</taxon>
        <taxon>Amaricoccus</taxon>
    </lineage>
</organism>
<feature type="region of interest" description="Disordered" evidence="1">
    <location>
        <begin position="39"/>
        <end position="155"/>
    </location>
</feature>
<evidence type="ECO:0000256" key="1">
    <source>
        <dbReference type="SAM" id="MobiDB-lite"/>
    </source>
</evidence>
<name>A0A501X101_9RHOB</name>
<evidence type="ECO:0000313" key="3">
    <source>
        <dbReference type="Proteomes" id="UP000319255"/>
    </source>
</evidence>
<feature type="compositionally biased region" description="Basic residues" evidence="1">
    <location>
        <begin position="146"/>
        <end position="155"/>
    </location>
</feature>
<comment type="caution">
    <text evidence="2">The sequence shown here is derived from an EMBL/GenBank/DDBJ whole genome shotgun (WGS) entry which is preliminary data.</text>
</comment>
<feature type="compositionally biased region" description="Low complexity" evidence="1">
    <location>
        <begin position="81"/>
        <end position="96"/>
    </location>
</feature>
<reference evidence="2 3" key="1">
    <citation type="submission" date="2019-06" db="EMBL/GenBank/DDBJ databases">
        <title>A novel bacterium of genus Amaricoccus, isolated from marine sediment.</title>
        <authorList>
            <person name="Huang H."/>
            <person name="Mo K."/>
            <person name="Hu Y."/>
        </authorList>
    </citation>
    <scope>NUCLEOTIDE SEQUENCE [LARGE SCALE GENOMIC DNA]</scope>
    <source>
        <strain evidence="2 3">HB172011</strain>
    </source>
</reference>
<feature type="compositionally biased region" description="Basic residues" evidence="1">
    <location>
        <begin position="52"/>
        <end position="64"/>
    </location>
</feature>
<proteinExistence type="predicted"/>
<sequence length="155" mass="16545">MRRGLSKTHTLCVRGTARYWQPRNTGRWKVALRAGGAASGVPPVAGLARAARGGRRASGGRRRRGDQGATRTGSRRSAVTRSRAGSAPIPSSAAAAFEIRASPAGTDPRKRATSTVAPVARLTSRARSARRRSGTVAQRPWVPLGRSRRPSRSLW</sequence>
<keyword evidence="3" id="KW-1185">Reference proteome</keyword>
<evidence type="ECO:0000313" key="2">
    <source>
        <dbReference type="EMBL" id="TPE52926.1"/>
    </source>
</evidence>
<dbReference type="AlphaFoldDB" id="A0A501X101"/>
<protein>
    <submittedName>
        <fullName evidence="2">Uncharacterized protein</fullName>
    </submittedName>
</protein>